<name>A0A345YRL3_9MICO</name>
<evidence type="ECO:0000313" key="4">
    <source>
        <dbReference type="Proteomes" id="UP000282185"/>
    </source>
</evidence>
<dbReference type="Proteomes" id="UP000254236">
    <property type="component" value="Chromosome"/>
</dbReference>
<accession>A0A345YRL3</accession>
<dbReference type="AlphaFoldDB" id="A0A345YRL3"/>
<reference evidence="1 3" key="1">
    <citation type="submission" date="2018-07" db="EMBL/GenBank/DDBJ databases">
        <title>Brachybacterium saurashtrense DSM 23186 genome sequence.</title>
        <authorList>
            <person name="Guo L."/>
        </authorList>
    </citation>
    <scope>NUCLEOTIDE SEQUENCE [LARGE SCALE GENOMIC DNA]</scope>
    <source>
        <strain evidence="1 3">DSM 23186</strain>
    </source>
</reference>
<dbReference type="Proteomes" id="UP000282185">
    <property type="component" value="Unassembled WGS sequence"/>
</dbReference>
<organism evidence="2 4">
    <name type="scientific">Brachybacterium saurashtrense</name>
    <dbReference type="NCBI Taxonomy" id="556288"/>
    <lineage>
        <taxon>Bacteria</taxon>
        <taxon>Bacillati</taxon>
        <taxon>Actinomycetota</taxon>
        <taxon>Actinomycetes</taxon>
        <taxon>Micrococcales</taxon>
        <taxon>Dermabacteraceae</taxon>
        <taxon>Brachybacterium</taxon>
    </lineage>
</organism>
<dbReference type="EMBL" id="CP031356">
    <property type="protein sequence ID" value="AXK46565.1"/>
    <property type="molecule type" value="Genomic_DNA"/>
</dbReference>
<proteinExistence type="predicted"/>
<evidence type="ECO:0000313" key="2">
    <source>
        <dbReference type="EMBL" id="RRR24306.1"/>
    </source>
</evidence>
<protein>
    <submittedName>
        <fullName evidence="2">Uncharacterized protein</fullName>
    </submittedName>
</protein>
<gene>
    <name evidence="1" type="ORF">DWV08_13725</name>
    <name evidence="2" type="ORF">DXU92_05475</name>
</gene>
<keyword evidence="3" id="KW-1185">Reference proteome</keyword>
<evidence type="ECO:0000313" key="3">
    <source>
        <dbReference type="Proteomes" id="UP000254236"/>
    </source>
</evidence>
<dbReference type="KEGG" id="bsau:DWV08_13725"/>
<sequence length="183" mass="20728">MGGRWVIDAEPGRARRSAGRRLSAKSFDLLARYVDGERQDLDPDQRRRAKERLRIIREHGIAQVGRYAERPDLRIERFRASPEDVAELRSRSDLALTGISHPSAEVYGDVVDAYVSPAVRDELELFHLLIPADEGEANVVLRVQDPPPVVRTLHVIADLHDDPSSRSRTEAQRLLARVLERAE</sequence>
<reference evidence="2 4" key="2">
    <citation type="submission" date="2018-08" db="EMBL/GenBank/DDBJ databases">
        <title>Brachybacterium saurashtrense DSM 23186.</title>
        <authorList>
            <person name="Li Y."/>
        </authorList>
    </citation>
    <scope>NUCLEOTIDE SEQUENCE [LARGE SCALE GENOMIC DNA]</scope>
    <source>
        <strain evidence="2 4">DSM 23186</strain>
    </source>
</reference>
<evidence type="ECO:0000313" key="1">
    <source>
        <dbReference type="EMBL" id="AXK46565.1"/>
    </source>
</evidence>
<dbReference type="EMBL" id="QSWH01000002">
    <property type="protein sequence ID" value="RRR24306.1"/>
    <property type="molecule type" value="Genomic_DNA"/>
</dbReference>